<name>A0A0S4WZH0_RALSL</name>
<accession>A0A0S4WZH0</accession>
<evidence type="ECO:0000256" key="1">
    <source>
        <dbReference type="SAM" id="MobiDB-lite"/>
    </source>
</evidence>
<organism evidence="2">
    <name type="scientific">Ralstonia solanacearum</name>
    <name type="common">Pseudomonas solanacearum</name>
    <dbReference type="NCBI Taxonomy" id="305"/>
    <lineage>
        <taxon>Bacteria</taxon>
        <taxon>Pseudomonadati</taxon>
        <taxon>Pseudomonadota</taxon>
        <taxon>Betaproteobacteria</taxon>
        <taxon>Burkholderiales</taxon>
        <taxon>Burkholderiaceae</taxon>
        <taxon>Ralstonia</taxon>
        <taxon>Ralstonia solanacearum species complex</taxon>
    </lineage>
</organism>
<dbReference type="EMBL" id="LN899820">
    <property type="protein sequence ID" value="CUV57047.1"/>
    <property type="molecule type" value="Genomic_DNA"/>
</dbReference>
<evidence type="ECO:0000313" key="2">
    <source>
        <dbReference type="EMBL" id="CUV57047.1"/>
    </source>
</evidence>
<feature type="compositionally biased region" description="Low complexity" evidence="1">
    <location>
        <begin position="24"/>
        <end position="36"/>
    </location>
</feature>
<reference evidence="2" key="1">
    <citation type="submission" date="2015-10" db="EMBL/GenBank/DDBJ databases">
        <authorList>
            <person name="Gilbert D.G."/>
        </authorList>
    </citation>
    <scope>NUCLEOTIDE SEQUENCE</scope>
    <source>
        <strain evidence="2">Phyl III-seqv23</strain>
    </source>
</reference>
<protein>
    <submittedName>
        <fullName evidence="2">Uncharacterized protein</fullName>
    </submittedName>
</protein>
<dbReference type="AlphaFoldDB" id="A0A0S4WZH0"/>
<proteinExistence type="predicted"/>
<gene>
    <name evidence="2" type="ORF">RUN215_v1_1090020</name>
</gene>
<sequence>MWWSRPTATTTTRTTTRITAATEPAPWPTAAPCTLADAPHGEATGGGTAVEASKVRLGRNPGAALGLARLPGHAPSP</sequence>
<feature type="region of interest" description="Disordered" evidence="1">
    <location>
        <begin position="24"/>
        <end position="47"/>
    </location>
</feature>